<dbReference type="OrthoDB" id="2991593at2"/>
<gene>
    <name evidence="2" type="ORF">SAMN06264849_108117</name>
</gene>
<dbReference type="AlphaFoldDB" id="A0A521E9B0"/>
<proteinExistence type="predicted"/>
<evidence type="ECO:0000313" key="3">
    <source>
        <dbReference type="Proteomes" id="UP000315636"/>
    </source>
</evidence>
<dbReference type="RefSeq" id="WP_142506077.1">
    <property type="nucleotide sequence ID" value="NZ_FXTI01000008.1"/>
</dbReference>
<feature type="transmembrane region" description="Helical" evidence="1">
    <location>
        <begin position="33"/>
        <end position="54"/>
    </location>
</feature>
<keyword evidence="3" id="KW-1185">Reference proteome</keyword>
<name>A0A521E9B0_9BACL</name>
<keyword evidence="1" id="KW-1133">Transmembrane helix</keyword>
<sequence length="89" mass="9754">MDKKMEWKLRWEAMKEYLPSFKKPFASQKGSPTLEYVTILAAGAILAMIVINVFQADGDGSVKETIKTEIKKAVEGEAGDGGDDGNDDE</sequence>
<evidence type="ECO:0000313" key="2">
    <source>
        <dbReference type="EMBL" id="SMO80499.1"/>
    </source>
</evidence>
<evidence type="ECO:0000256" key="1">
    <source>
        <dbReference type="SAM" id="Phobius"/>
    </source>
</evidence>
<protein>
    <submittedName>
        <fullName evidence="2">Uncharacterized protein</fullName>
    </submittedName>
</protein>
<accession>A0A521E9B0</accession>
<organism evidence="2 3">
    <name type="scientific">Melghirimyces algeriensis</name>
    <dbReference type="NCBI Taxonomy" id="910412"/>
    <lineage>
        <taxon>Bacteria</taxon>
        <taxon>Bacillati</taxon>
        <taxon>Bacillota</taxon>
        <taxon>Bacilli</taxon>
        <taxon>Bacillales</taxon>
        <taxon>Thermoactinomycetaceae</taxon>
        <taxon>Melghirimyces</taxon>
    </lineage>
</organism>
<keyword evidence="1" id="KW-0812">Transmembrane</keyword>
<dbReference type="Proteomes" id="UP000315636">
    <property type="component" value="Unassembled WGS sequence"/>
</dbReference>
<keyword evidence="1" id="KW-0472">Membrane</keyword>
<dbReference type="EMBL" id="FXTI01000008">
    <property type="protein sequence ID" value="SMO80499.1"/>
    <property type="molecule type" value="Genomic_DNA"/>
</dbReference>
<reference evidence="2 3" key="1">
    <citation type="submission" date="2017-05" db="EMBL/GenBank/DDBJ databases">
        <authorList>
            <person name="Varghese N."/>
            <person name="Submissions S."/>
        </authorList>
    </citation>
    <scope>NUCLEOTIDE SEQUENCE [LARGE SCALE GENOMIC DNA]</scope>
    <source>
        <strain evidence="2 3">DSM 45474</strain>
    </source>
</reference>